<comment type="subcellular location">
    <subcellularLocation>
        <location evidence="1">Cell membrane</location>
        <topology evidence="1">Multi-pass membrane protein</topology>
    </subcellularLocation>
    <subcellularLocation>
        <location evidence="14">Postsynaptic cell membrane</location>
    </subcellularLocation>
</comment>
<evidence type="ECO:0000256" key="10">
    <source>
        <dbReference type="ARBA" id="ARBA00023180"/>
    </source>
</evidence>
<dbReference type="SUPFAM" id="SSF53822">
    <property type="entry name" value="Periplasmic binding protein-like I"/>
    <property type="match status" value="1"/>
</dbReference>
<evidence type="ECO:0000256" key="4">
    <source>
        <dbReference type="ARBA" id="ARBA00022692"/>
    </source>
</evidence>
<dbReference type="PANTHER" id="PTHR18966">
    <property type="entry name" value="IONOTROPIC GLUTAMATE RECEPTOR"/>
    <property type="match status" value="1"/>
</dbReference>
<sequence>MKGVLWYVVFSLAMGCGLAVNVTIGVVNLGKAFPGFDQALRTIQESEDFPENVQINKVEKTINVKDASLPVLSAEVANFRDEEVCATVVLDCWDDHCPDTSFILRALPQPIIRVGPPVNKNQHVLANVDTLEITPSANELAMMLHQTIGKFGWRSVTIFYHKTGGYHEVSEELMSLMSQSSTFYRMAEIPDDERTRYEQLEIFLRSSKSRKEKRFLLIADVEVTNEVLHQAHGHLMLDPRHHWILSNLELNKLELFEYRNTGVHLTVFQLRSHGTTDFMFDDALRGTNQSYSIQNALAFDAASVVSHAAMVSANEQDVCNGIRTAVPEVRLNGSTGTVAFGPEGTRMDLSVEIMQLSSEGRPANVGHWQEGVGVTFEAWTKLEHQQTADPVLGGRQLKILGRVKRPWLTLKDGATCHYEKPCHRKNFEGFFPDLMDHLQKRLGFTWVMNLTKIKIGEKVNGEWTGLTGALINKKADAVLYGATTRSRRTEVLEYSFPLAHQGYYIIIKRADSTLNIMDVAGIFEFLAPFEILVWAAIGAAVVAVSISLFLINRLDPFEWRGLAQRGIVEADEGNNMNLVQSAWFTYGCLVGQGGENLPKSIAGRVVAGTWWFFILVTVASYTANLAAFLGRANKVYSIHTPDQLIAQRTMPYGTYRGYTLLKFVQNTTLPPYRSMGKYMQEHRDTAILDTKEEGLRRASEGNYAFIAGANYKYVLQNDWCNLTLASDPFFKSMIALPFPAGSPYLEPMNRALMAMQDEGILDSLKLKWLEKPGKCMEHNKQDGVLRINNFKGVFIVLLLGITAGGIVGLFECFGHQGRKLTKKACTKASPKKENADSEVTITMANGT</sequence>
<feature type="binding site" evidence="15">
    <location>
        <position position="483"/>
    </location>
    <ligand>
        <name>L-glutamate</name>
        <dbReference type="ChEBI" id="CHEBI:29985"/>
    </ligand>
</feature>
<evidence type="ECO:0000313" key="22">
    <source>
        <dbReference type="RefSeq" id="XP_035687756.1"/>
    </source>
</evidence>
<evidence type="ECO:0000256" key="8">
    <source>
        <dbReference type="ARBA" id="ARBA00023136"/>
    </source>
</evidence>
<reference evidence="22" key="2">
    <citation type="submission" date="2025-08" db="UniProtKB">
        <authorList>
            <consortium name="RefSeq"/>
        </authorList>
    </citation>
    <scope>IDENTIFICATION</scope>
    <source>
        <strain evidence="22">S238N-H82</strain>
        <tissue evidence="22">Testes</tissue>
    </source>
</reference>
<dbReference type="InterPro" id="IPR001320">
    <property type="entry name" value="Iontro_rcpt_C"/>
</dbReference>
<keyword evidence="19" id="KW-0732">Signal</keyword>
<dbReference type="Gene3D" id="3.40.50.2300">
    <property type="match status" value="1"/>
</dbReference>
<dbReference type="GO" id="GO:1904315">
    <property type="term" value="F:transmitter-gated monoatomic ion channel activity involved in regulation of postsynaptic membrane potential"/>
    <property type="evidence" value="ECO:0000318"/>
    <property type="project" value="GO_Central"/>
</dbReference>
<evidence type="ECO:0000256" key="14">
    <source>
        <dbReference type="ARBA" id="ARBA00034100"/>
    </source>
</evidence>
<evidence type="ECO:0000256" key="16">
    <source>
        <dbReference type="PIRSR" id="PIRSR601508-2"/>
    </source>
</evidence>
<keyword evidence="10" id="KW-0325">Glycoprotein</keyword>
<dbReference type="GO" id="GO:0098839">
    <property type="term" value="C:postsynaptic density membrane"/>
    <property type="evidence" value="ECO:0000318"/>
    <property type="project" value="GO_Central"/>
</dbReference>
<dbReference type="GO" id="GO:0005886">
    <property type="term" value="C:plasma membrane"/>
    <property type="evidence" value="ECO:0000318"/>
    <property type="project" value="GO_Central"/>
</dbReference>
<dbReference type="FunFam" id="3.40.190.10:FF:000398">
    <property type="entry name" value="Si:dkey-183j2.10"/>
    <property type="match status" value="1"/>
</dbReference>
<dbReference type="AlphaFoldDB" id="A0A9J7N1C2"/>
<organism evidence="21 22">
    <name type="scientific">Branchiostoma floridae</name>
    <name type="common">Florida lancelet</name>
    <name type="synonym">Amphioxus</name>
    <dbReference type="NCBI Taxonomy" id="7739"/>
    <lineage>
        <taxon>Eukaryota</taxon>
        <taxon>Metazoa</taxon>
        <taxon>Chordata</taxon>
        <taxon>Cephalochordata</taxon>
        <taxon>Leptocardii</taxon>
        <taxon>Amphioxiformes</taxon>
        <taxon>Branchiostomatidae</taxon>
        <taxon>Branchiostoma</taxon>
    </lineage>
</organism>
<dbReference type="KEGG" id="bfo:118423630"/>
<dbReference type="Pfam" id="PF00060">
    <property type="entry name" value="Lig_chan"/>
    <property type="match status" value="1"/>
</dbReference>
<evidence type="ECO:0000256" key="2">
    <source>
        <dbReference type="ARBA" id="ARBA00022448"/>
    </source>
</evidence>
<dbReference type="GO" id="GO:0050804">
    <property type="term" value="P:modulation of chemical synaptic transmission"/>
    <property type="evidence" value="ECO:0000318"/>
    <property type="project" value="GO_Central"/>
</dbReference>
<feature type="domain" description="Ionotropic glutamate receptor C-terminal" evidence="20">
    <location>
        <begin position="411"/>
        <end position="771"/>
    </location>
</feature>
<feature type="disulfide bond" evidence="17">
    <location>
        <begin position="720"/>
        <end position="775"/>
    </location>
</feature>
<feature type="transmembrane region" description="Helical" evidence="18">
    <location>
        <begin position="609"/>
        <end position="629"/>
    </location>
</feature>
<keyword evidence="8 18" id="KW-0472">Membrane</keyword>
<dbReference type="GeneID" id="118423630"/>
<keyword evidence="13" id="KW-0407">Ion channel</keyword>
<feature type="signal peptide" evidence="19">
    <location>
        <begin position="1"/>
        <end position="19"/>
    </location>
</feature>
<dbReference type="InterPro" id="IPR001508">
    <property type="entry name" value="Iono_Glu_rcpt_met"/>
</dbReference>
<dbReference type="PROSITE" id="PS51257">
    <property type="entry name" value="PROKAR_LIPOPROTEIN"/>
    <property type="match status" value="1"/>
</dbReference>
<dbReference type="SMART" id="SM00079">
    <property type="entry name" value="PBPe"/>
    <property type="match status" value="1"/>
</dbReference>
<evidence type="ECO:0000259" key="20">
    <source>
        <dbReference type="SMART" id="SM00079"/>
    </source>
</evidence>
<dbReference type="GO" id="GO:0032281">
    <property type="term" value="C:AMPA glutamate receptor complex"/>
    <property type="evidence" value="ECO:0000318"/>
    <property type="project" value="GO_Central"/>
</dbReference>
<keyword evidence="11" id="KW-0628">Postsynaptic cell membrane</keyword>
<evidence type="ECO:0000256" key="6">
    <source>
        <dbReference type="ARBA" id="ARBA00023018"/>
    </source>
</evidence>
<accession>A0A9J7N1C2</accession>
<keyword evidence="5 18" id="KW-1133">Transmembrane helix</keyword>
<dbReference type="OrthoDB" id="5984008at2759"/>
<evidence type="ECO:0000256" key="19">
    <source>
        <dbReference type="SAM" id="SignalP"/>
    </source>
</evidence>
<gene>
    <name evidence="22" type="primary">LOC118423630</name>
</gene>
<evidence type="ECO:0000256" key="17">
    <source>
        <dbReference type="PIRSR" id="PIRSR601508-3"/>
    </source>
</evidence>
<reference evidence="21" key="1">
    <citation type="journal article" date="2020" name="Nat. Ecol. Evol.">
        <title>Deeply conserved synteny resolves early events in vertebrate evolution.</title>
        <authorList>
            <person name="Simakov O."/>
            <person name="Marletaz F."/>
            <person name="Yue J.X."/>
            <person name="O'Connell B."/>
            <person name="Jenkins J."/>
            <person name="Brandt A."/>
            <person name="Calef R."/>
            <person name="Tung C.H."/>
            <person name="Huang T.K."/>
            <person name="Schmutz J."/>
            <person name="Satoh N."/>
            <person name="Yu J.K."/>
            <person name="Putnam N.H."/>
            <person name="Green R.E."/>
            <person name="Rokhsar D.S."/>
        </authorList>
    </citation>
    <scope>NUCLEOTIDE SEQUENCE [LARGE SCALE GENOMIC DNA]</scope>
    <source>
        <strain evidence="21">S238N-H82</strain>
    </source>
</reference>
<feature type="binding site" evidence="15">
    <location>
        <position position="488"/>
    </location>
    <ligand>
        <name>L-glutamate</name>
        <dbReference type="ChEBI" id="CHEBI:29985"/>
    </ligand>
</feature>
<dbReference type="GO" id="GO:0043197">
    <property type="term" value="C:dendritic spine"/>
    <property type="evidence" value="ECO:0000318"/>
    <property type="project" value="GO_Central"/>
</dbReference>
<dbReference type="InterPro" id="IPR028082">
    <property type="entry name" value="Peripla_BP_I"/>
</dbReference>
<evidence type="ECO:0000313" key="21">
    <source>
        <dbReference type="Proteomes" id="UP000001554"/>
    </source>
</evidence>
<keyword evidence="9" id="KW-0675">Receptor</keyword>
<keyword evidence="4 18" id="KW-0812">Transmembrane</keyword>
<dbReference type="InterPro" id="IPR001828">
    <property type="entry name" value="ANF_lig-bd_rcpt"/>
</dbReference>
<evidence type="ECO:0000256" key="5">
    <source>
        <dbReference type="ARBA" id="ARBA00022989"/>
    </source>
</evidence>
<evidence type="ECO:0000256" key="12">
    <source>
        <dbReference type="ARBA" id="ARBA00023286"/>
    </source>
</evidence>
<dbReference type="InterPro" id="IPR015683">
    <property type="entry name" value="Ionotropic_Glu_rcpt"/>
</dbReference>
<keyword evidence="3" id="KW-1003">Cell membrane</keyword>
<dbReference type="RefSeq" id="XP_035687756.1">
    <property type="nucleotide sequence ID" value="XM_035831863.1"/>
</dbReference>
<evidence type="ECO:0000256" key="3">
    <source>
        <dbReference type="ARBA" id="ARBA00022475"/>
    </source>
</evidence>
<feature type="transmembrane region" description="Helical" evidence="18">
    <location>
        <begin position="792"/>
        <end position="813"/>
    </location>
</feature>
<name>A0A9J7N1C2_BRAFL</name>
<keyword evidence="17" id="KW-1015">Disulfide bond</keyword>
<evidence type="ECO:0000256" key="9">
    <source>
        <dbReference type="ARBA" id="ARBA00023170"/>
    </source>
</evidence>
<keyword evidence="12" id="KW-1071">Ligand-gated ion channel</keyword>
<dbReference type="GO" id="GO:0035249">
    <property type="term" value="P:synaptic transmission, glutamatergic"/>
    <property type="evidence" value="ECO:0000318"/>
    <property type="project" value="GO_Central"/>
</dbReference>
<keyword evidence="2" id="KW-0813">Transport</keyword>
<dbReference type="Pfam" id="PF01094">
    <property type="entry name" value="ANF_receptor"/>
    <property type="match status" value="1"/>
</dbReference>
<protein>
    <submittedName>
        <fullName evidence="22">Glutamate receptor ionotropic, kainate 2-like</fullName>
    </submittedName>
</protein>
<evidence type="ECO:0000256" key="18">
    <source>
        <dbReference type="SAM" id="Phobius"/>
    </source>
</evidence>
<evidence type="ECO:0000256" key="7">
    <source>
        <dbReference type="ARBA" id="ARBA00023065"/>
    </source>
</evidence>
<keyword evidence="21" id="KW-1185">Reference proteome</keyword>
<evidence type="ECO:0000256" key="1">
    <source>
        <dbReference type="ARBA" id="ARBA00004651"/>
    </source>
</evidence>
<dbReference type="FunFam" id="1.10.287.70:FF:000143">
    <property type="entry name" value="Probable glutamate receptor"/>
    <property type="match status" value="1"/>
</dbReference>
<proteinExistence type="predicted"/>
<evidence type="ECO:0000256" key="15">
    <source>
        <dbReference type="PIRSR" id="PIRSR601508-1"/>
    </source>
</evidence>
<dbReference type="Gene3D" id="1.10.287.70">
    <property type="match status" value="1"/>
</dbReference>
<dbReference type="Pfam" id="PF10613">
    <property type="entry name" value="Lig_chan-Glu_bd"/>
    <property type="match status" value="1"/>
</dbReference>
<feature type="chain" id="PRO_5039941063" evidence="19">
    <location>
        <begin position="20"/>
        <end position="847"/>
    </location>
</feature>
<keyword evidence="7" id="KW-0406">Ion transport</keyword>
<evidence type="ECO:0000256" key="11">
    <source>
        <dbReference type="ARBA" id="ARBA00023257"/>
    </source>
</evidence>
<evidence type="ECO:0000256" key="13">
    <source>
        <dbReference type="ARBA" id="ARBA00023303"/>
    </source>
</evidence>
<dbReference type="InterPro" id="IPR019594">
    <property type="entry name" value="Glu/Gly-bd"/>
</dbReference>
<dbReference type="PRINTS" id="PR00177">
    <property type="entry name" value="NMDARECEPTOR"/>
</dbReference>
<keyword evidence="6" id="KW-0770">Synapse</keyword>
<feature type="transmembrane region" description="Helical" evidence="18">
    <location>
        <begin position="531"/>
        <end position="551"/>
    </location>
</feature>
<dbReference type="GO" id="GO:0004971">
    <property type="term" value="F:AMPA glutamate receptor activity"/>
    <property type="evidence" value="ECO:0000318"/>
    <property type="project" value="GO_Central"/>
</dbReference>
<dbReference type="Gene3D" id="3.40.190.10">
    <property type="entry name" value="Periplasmic binding protein-like II"/>
    <property type="match status" value="1"/>
</dbReference>
<dbReference type="SUPFAM" id="SSF53850">
    <property type="entry name" value="Periplasmic binding protein-like II"/>
    <property type="match status" value="1"/>
</dbReference>
<feature type="site" description="Crucial to convey clamshell closure to channel opening" evidence="16">
    <location>
        <position position="638"/>
    </location>
</feature>
<dbReference type="Proteomes" id="UP000001554">
    <property type="component" value="Chromosome 9"/>
</dbReference>